<evidence type="ECO:0000256" key="3">
    <source>
        <dbReference type="ARBA" id="ARBA00022679"/>
    </source>
</evidence>
<dbReference type="GO" id="GO:0016746">
    <property type="term" value="F:acyltransferase activity"/>
    <property type="evidence" value="ECO:0007669"/>
    <property type="project" value="UniProtKB-KW"/>
</dbReference>
<evidence type="ECO:0000259" key="7">
    <source>
        <dbReference type="SMART" id="SM00563"/>
    </source>
</evidence>
<feature type="transmembrane region" description="Helical" evidence="6">
    <location>
        <begin position="12"/>
        <end position="38"/>
    </location>
</feature>
<evidence type="ECO:0000256" key="4">
    <source>
        <dbReference type="ARBA" id="ARBA00023098"/>
    </source>
</evidence>
<evidence type="ECO:0000313" key="8">
    <source>
        <dbReference type="EMBL" id="MCB5408387.1"/>
    </source>
</evidence>
<evidence type="ECO:0000313" key="9">
    <source>
        <dbReference type="Proteomes" id="UP001198571"/>
    </source>
</evidence>
<gene>
    <name evidence="8" type="ORF">H0485_00010</name>
</gene>
<accession>A0ABS8CG65</accession>
<keyword evidence="4" id="KW-0443">Lipid metabolism</keyword>
<keyword evidence="3" id="KW-0808">Transferase</keyword>
<keyword evidence="9" id="KW-1185">Reference proteome</keyword>
<keyword evidence="2" id="KW-0444">Lipid biosynthesis</keyword>
<dbReference type="SUPFAM" id="SSF69593">
    <property type="entry name" value="Glycerol-3-phosphate (1)-acyltransferase"/>
    <property type="match status" value="1"/>
</dbReference>
<keyword evidence="6" id="KW-1133">Transmembrane helix</keyword>
<keyword evidence="6" id="KW-0812">Transmembrane</keyword>
<evidence type="ECO:0000256" key="5">
    <source>
        <dbReference type="ARBA" id="ARBA00023315"/>
    </source>
</evidence>
<dbReference type="PANTHER" id="PTHR10434">
    <property type="entry name" value="1-ACYL-SN-GLYCEROL-3-PHOSPHATE ACYLTRANSFERASE"/>
    <property type="match status" value="1"/>
</dbReference>
<dbReference type="CDD" id="cd07989">
    <property type="entry name" value="LPLAT_AGPAT-like"/>
    <property type="match status" value="1"/>
</dbReference>
<comment type="caution">
    <text evidence="8">The sequence shown here is derived from an EMBL/GenBank/DDBJ whole genome shotgun (WGS) entry which is preliminary data.</text>
</comment>
<protein>
    <submittedName>
        <fullName evidence="8">1-acyl-sn-glycerol-3-phosphate acyltransferase</fullName>
    </submittedName>
</protein>
<dbReference type="InterPro" id="IPR002123">
    <property type="entry name" value="Plipid/glycerol_acylTrfase"/>
</dbReference>
<evidence type="ECO:0000256" key="6">
    <source>
        <dbReference type="SAM" id="Phobius"/>
    </source>
</evidence>
<name>A0ABS8CG65_9RHOB</name>
<dbReference type="PANTHER" id="PTHR10434:SF64">
    <property type="entry name" value="1-ACYL-SN-GLYCEROL-3-PHOSPHATE ACYLTRANSFERASE-RELATED"/>
    <property type="match status" value="1"/>
</dbReference>
<dbReference type="Pfam" id="PF01553">
    <property type="entry name" value="Acyltransferase"/>
    <property type="match status" value="1"/>
</dbReference>
<dbReference type="EMBL" id="JACDXX010000001">
    <property type="protein sequence ID" value="MCB5408387.1"/>
    <property type="molecule type" value="Genomic_DNA"/>
</dbReference>
<feature type="domain" description="Phospholipid/glycerol acyltransferase" evidence="7">
    <location>
        <begin position="83"/>
        <end position="198"/>
    </location>
</feature>
<proteinExistence type="predicted"/>
<dbReference type="SMART" id="SM00563">
    <property type="entry name" value="PlsC"/>
    <property type="match status" value="1"/>
</dbReference>
<sequence length="268" mass="29970">MQGLPPGRIAAGGWLLIALRLSFILLVVLAGLLLHLILRPLEWLALRHRRPVTSAVTQLVCTGLLLAIGLRFSMRGTPMRKAGAVVANHAGWLDILALNARARVYFVSKAEVASWPGIGFLARLTGTVFIARRGSEAKKQQALFEQRLRLGHRLLFFPEGTSTDSLRVLPFKSSLFEAFYSQGLERVLHIQPATVVWHAPAGADPRFYGWWGDMEFGTHLLQVLSKLRQGRVEVIWHPEVPVDAFAHRKELALYCERVIRTAHPLAQN</sequence>
<keyword evidence="6" id="KW-0472">Membrane</keyword>
<reference evidence="8 9" key="1">
    <citation type="submission" date="2020-07" db="EMBL/GenBank/DDBJ databases">
        <title>Pseudogemmobacter sp. nov., isolated from poultry manure in Taiwan.</title>
        <authorList>
            <person name="Lin S.-Y."/>
            <person name="Tang Y.-S."/>
            <person name="Young C.-C."/>
        </authorList>
    </citation>
    <scope>NUCLEOTIDE SEQUENCE [LARGE SCALE GENOMIC DNA]</scope>
    <source>
        <strain evidence="8 9">CC-YST710</strain>
    </source>
</reference>
<dbReference type="Proteomes" id="UP001198571">
    <property type="component" value="Unassembled WGS sequence"/>
</dbReference>
<keyword evidence="5 8" id="KW-0012">Acyltransferase</keyword>
<organism evidence="8 9">
    <name type="scientific">Pseudogemmobacter faecipullorum</name>
    <dbReference type="NCBI Taxonomy" id="2755041"/>
    <lineage>
        <taxon>Bacteria</taxon>
        <taxon>Pseudomonadati</taxon>
        <taxon>Pseudomonadota</taxon>
        <taxon>Alphaproteobacteria</taxon>
        <taxon>Rhodobacterales</taxon>
        <taxon>Paracoccaceae</taxon>
        <taxon>Pseudogemmobacter</taxon>
    </lineage>
</organism>
<feature type="transmembrane region" description="Helical" evidence="6">
    <location>
        <begin position="50"/>
        <end position="70"/>
    </location>
</feature>
<comment type="pathway">
    <text evidence="1">Lipid metabolism.</text>
</comment>
<evidence type="ECO:0000256" key="1">
    <source>
        <dbReference type="ARBA" id="ARBA00005189"/>
    </source>
</evidence>
<evidence type="ECO:0000256" key="2">
    <source>
        <dbReference type="ARBA" id="ARBA00022516"/>
    </source>
</evidence>